<dbReference type="InterPro" id="IPR011004">
    <property type="entry name" value="Trimer_LpxA-like_sf"/>
</dbReference>
<comment type="catalytic activity">
    <reaction evidence="22 28">
        <text>alpha-D-glucosamine 1-phosphate + acetyl-CoA = N-acetyl-alpha-D-glucosamine 1-phosphate + CoA + H(+)</text>
        <dbReference type="Rhea" id="RHEA:13725"/>
        <dbReference type="ChEBI" id="CHEBI:15378"/>
        <dbReference type="ChEBI" id="CHEBI:57287"/>
        <dbReference type="ChEBI" id="CHEBI:57288"/>
        <dbReference type="ChEBI" id="CHEBI:57776"/>
        <dbReference type="ChEBI" id="CHEBI:58516"/>
        <dbReference type="EC" id="2.3.1.157"/>
    </reaction>
</comment>
<dbReference type="Proteomes" id="UP000464658">
    <property type="component" value="Chromosome"/>
</dbReference>
<dbReference type="GO" id="GO:0006048">
    <property type="term" value="P:UDP-N-acetylglucosamine biosynthetic process"/>
    <property type="evidence" value="ECO:0007669"/>
    <property type="project" value="UniProtKB-UniPathway"/>
</dbReference>
<dbReference type="GO" id="GO:0009245">
    <property type="term" value="P:lipid A biosynthetic process"/>
    <property type="evidence" value="ECO:0007669"/>
    <property type="project" value="UniProtKB-UniRule"/>
</dbReference>
<evidence type="ECO:0000256" key="18">
    <source>
        <dbReference type="ARBA" id="ARBA00022984"/>
    </source>
</evidence>
<feature type="region of interest" description="Pyrophosphorylase" evidence="28">
    <location>
        <begin position="1"/>
        <end position="181"/>
    </location>
</feature>
<evidence type="ECO:0000256" key="21">
    <source>
        <dbReference type="ARBA" id="ARBA00023316"/>
    </source>
</evidence>
<evidence type="ECO:0000256" key="24">
    <source>
        <dbReference type="ARBA" id="ARBA00049535"/>
    </source>
</evidence>
<dbReference type="NCBIfam" id="TIGR01251">
    <property type="entry name" value="ribP_PPkin"/>
    <property type="match status" value="1"/>
</dbReference>
<evidence type="ECO:0000256" key="5">
    <source>
        <dbReference type="ARBA" id="ARBA00007707"/>
    </source>
</evidence>
<dbReference type="NCBIfam" id="NF010934">
    <property type="entry name" value="PRK14354.1"/>
    <property type="match status" value="1"/>
</dbReference>
<evidence type="ECO:0000256" key="13">
    <source>
        <dbReference type="ARBA" id="ARBA00022741"/>
    </source>
</evidence>
<keyword evidence="17 28" id="KW-0133">Cell shape</keyword>
<dbReference type="SUPFAM" id="SSF53271">
    <property type="entry name" value="PRTase-like"/>
    <property type="match status" value="1"/>
</dbReference>
<dbReference type="PROSITE" id="PS00114">
    <property type="entry name" value="PRPP_SYNTHASE"/>
    <property type="match status" value="1"/>
</dbReference>
<evidence type="ECO:0000256" key="7">
    <source>
        <dbReference type="ARBA" id="ARBA00022490"/>
    </source>
</evidence>
<evidence type="ECO:0000256" key="2">
    <source>
        <dbReference type="ARBA" id="ARBA00004996"/>
    </source>
</evidence>
<comment type="pathway">
    <text evidence="3 28">Nucleotide-sugar biosynthesis; UDP-N-acetyl-alpha-D-glucosamine biosynthesis; N-acetyl-alpha-D-glucosamine 1-phosphate from alpha-D-glucosamine 6-phosphate (route II): step 2/2.</text>
</comment>
<protein>
    <recommendedName>
        <fullName evidence="28">Bifunctional protein GlmU</fullName>
    </recommendedName>
    <domain>
        <recommendedName>
            <fullName evidence="28">UDP-N-acetylglucosamine pyrophosphorylase</fullName>
            <ecNumber evidence="28">2.7.7.23</ecNumber>
        </recommendedName>
        <alternativeName>
            <fullName evidence="28">N-acetylglucosamine-1-phosphate uridyltransferase</fullName>
        </alternativeName>
    </domain>
    <domain>
        <recommendedName>
            <fullName evidence="28">Glucosamine-1-phosphate N-acetyltransferase</fullName>
            <ecNumber evidence="28">2.3.1.157</ecNumber>
        </recommendedName>
    </domain>
</protein>
<comment type="function">
    <text evidence="25 28">Catalyzes the last two sequential reactions in the de novo biosynthetic pathway for UDP-N-acetylglucosamine (UDP-GlcNAc). The C-terminal domain catalyzes the transfer of acetyl group from acetyl coenzyme A to glucosamine-1-phosphate (GlcN-1-P) to produce N-acetylglucosamine-1-phosphate (GlcNAc-1-P), which is converted into UDP-GlcNAc by the transfer of uridine 5-monophosphate (from uridine 5-triphosphate), a reaction catalyzed by the N-terminal domain.</text>
</comment>
<evidence type="ECO:0000256" key="4">
    <source>
        <dbReference type="ARBA" id="ARBA00005208"/>
    </source>
</evidence>
<dbReference type="UniPathway" id="UPA00113">
    <property type="reaction ID" value="UER00532"/>
</dbReference>
<keyword evidence="12 28" id="KW-0677">Repeat</keyword>
<comment type="function">
    <text evidence="26">Involved in the biosynthesis of the central metabolite phospho-alpha-D-ribosyl-1-pyrophosphate (PRPP) via the transfer of pyrophosphoryl group from ATP to 1-hydroxyl of ribose-5-phosphate (Rib-5-P).</text>
</comment>
<evidence type="ECO:0000256" key="9">
    <source>
        <dbReference type="ARBA" id="ARBA00022695"/>
    </source>
</evidence>
<comment type="similarity">
    <text evidence="5 28">In the C-terminal section; belongs to the transferase hexapeptide repeat family.</text>
</comment>
<feature type="binding site" evidence="28">
    <location>
        <position position="374"/>
    </location>
    <ligand>
        <name>acetyl-CoA</name>
        <dbReference type="ChEBI" id="CHEBI:57288"/>
    </ligand>
</feature>
<evidence type="ECO:0000313" key="33">
    <source>
        <dbReference type="Proteomes" id="UP000464658"/>
    </source>
</evidence>
<feature type="binding site" evidence="28">
    <location>
        <position position="106"/>
    </location>
    <ligand>
        <name>UDP-N-acetyl-alpha-D-glucosamine</name>
        <dbReference type="ChEBI" id="CHEBI:57705"/>
    </ligand>
</feature>
<evidence type="ECO:0000313" key="32">
    <source>
        <dbReference type="EMBL" id="BBP86485.1"/>
    </source>
</evidence>
<dbReference type="GO" id="GO:0009252">
    <property type="term" value="P:peptidoglycan biosynthetic process"/>
    <property type="evidence" value="ECO:0007669"/>
    <property type="project" value="UniProtKB-UniRule"/>
</dbReference>
<keyword evidence="19 28" id="KW-0511">Multifunctional enzyme</keyword>
<dbReference type="GO" id="GO:0009165">
    <property type="term" value="P:nucleotide biosynthetic process"/>
    <property type="evidence" value="ECO:0007669"/>
    <property type="project" value="UniProtKB-KW"/>
</dbReference>
<comment type="catalytic activity">
    <reaction evidence="23 28">
        <text>N-acetyl-alpha-D-glucosamine 1-phosphate + UTP + H(+) = UDP-N-acetyl-alpha-D-glucosamine + diphosphate</text>
        <dbReference type="Rhea" id="RHEA:13509"/>
        <dbReference type="ChEBI" id="CHEBI:15378"/>
        <dbReference type="ChEBI" id="CHEBI:33019"/>
        <dbReference type="ChEBI" id="CHEBI:46398"/>
        <dbReference type="ChEBI" id="CHEBI:57705"/>
        <dbReference type="ChEBI" id="CHEBI:57776"/>
        <dbReference type="EC" id="2.7.7.23"/>
    </reaction>
</comment>
<dbReference type="GO" id="GO:0005524">
    <property type="term" value="F:ATP binding"/>
    <property type="evidence" value="ECO:0007669"/>
    <property type="project" value="UniProtKB-KW"/>
</dbReference>
<feature type="domain" description="Nucleotidyl transferase" evidence="29">
    <location>
        <begin position="13"/>
        <end position="168"/>
    </location>
</feature>
<dbReference type="Pfam" id="PF25087">
    <property type="entry name" value="GMPPB_C"/>
    <property type="match status" value="1"/>
</dbReference>
<keyword evidence="21 28" id="KW-0961">Cell wall biogenesis/degradation</keyword>
<evidence type="ECO:0000256" key="1">
    <source>
        <dbReference type="ARBA" id="ARBA00004496"/>
    </source>
</evidence>
<feature type="domain" description="Ribose-phosphate pyrophosphokinase N-terminal" evidence="30">
    <location>
        <begin position="426"/>
        <end position="542"/>
    </location>
</feature>
<dbReference type="CDD" id="cd02540">
    <property type="entry name" value="GT2_GlmU_N_bac"/>
    <property type="match status" value="1"/>
</dbReference>
<keyword evidence="14" id="KW-0418">Kinase</keyword>
<dbReference type="Pfam" id="PF13793">
    <property type="entry name" value="Pribosyltran_N"/>
    <property type="match status" value="1"/>
</dbReference>
<proteinExistence type="inferred from homology"/>
<dbReference type="InterPro" id="IPR050065">
    <property type="entry name" value="GlmU-like"/>
</dbReference>
<dbReference type="SUPFAM" id="SSF51161">
    <property type="entry name" value="Trimeric LpxA-like enzymes"/>
    <property type="match status" value="1"/>
</dbReference>
<keyword evidence="7 28" id="KW-0963">Cytoplasm</keyword>
<gene>
    <name evidence="28" type="primary">glmU</name>
    <name evidence="32" type="ORF">BsIDN1_01030</name>
</gene>
<dbReference type="GO" id="GO:0008360">
    <property type="term" value="P:regulation of cell shape"/>
    <property type="evidence" value="ECO:0007669"/>
    <property type="project" value="UniProtKB-KW"/>
</dbReference>
<feature type="binding site" evidence="28">
    <location>
        <position position="121"/>
    </location>
    <ligand>
        <name>UDP-N-acetyl-alpha-D-glucosamine</name>
        <dbReference type="ChEBI" id="CHEBI:57705"/>
    </ligand>
</feature>
<evidence type="ECO:0000259" key="31">
    <source>
        <dbReference type="Pfam" id="PF25087"/>
    </source>
</evidence>
<dbReference type="SMART" id="SM01400">
    <property type="entry name" value="Pribosyltran_N"/>
    <property type="match status" value="1"/>
</dbReference>
<comment type="subunit">
    <text evidence="28">Homotrimer.</text>
</comment>
<evidence type="ECO:0000256" key="20">
    <source>
        <dbReference type="ARBA" id="ARBA00023315"/>
    </source>
</evidence>
<feature type="binding site" evidence="28">
    <location>
        <begin position="337"/>
        <end position="338"/>
    </location>
    <ligand>
        <name>acetyl-CoA</name>
        <dbReference type="ChEBI" id="CHEBI:57288"/>
    </ligand>
</feature>
<dbReference type="InterPro" id="IPR029044">
    <property type="entry name" value="Nucleotide-diphossugar_trans"/>
</dbReference>
<keyword evidence="9 28" id="KW-0548">Nucleotidyltransferase</keyword>
<dbReference type="GO" id="GO:0019134">
    <property type="term" value="F:glucosamine-1-phosphate N-acetyltransferase activity"/>
    <property type="evidence" value="ECO:0007669"/>
    <property type="project" value="UniProtKB-UniRule"/>
</dbReference>
<dbReference type="InterPro" id="IPR056729">
    <property type="entry name" value="GMPPB_C"/>
</dbReference>
<dbReference type="InterPro" id="IPR005835">
    <property type="entry name" value="NTP_transferase_dom"/>
</dbReference>
<evidence type="ECO:0000256" key="14">
    <source>
        <dbReference type="ARBA" id="ARBA00022777"/>
    </source>
</evidence>
<evidence type="ECO:0000256" key="12">
    <source>
        <dbReference type="ARBA" id="ARBA00022737"/>
    </source>
</evidence>
<dbReference type="CDD" id="cd03353">
    <property type="entry name" value="LbH_GlmU_C"/>
    <property type="match status" value="1"/>
</dbReference>
<comment type="subcellular location">
    <subcellularLocation>
        <location evidence="1 28">Cytoplasm</location>
    </subcellularLocation>
</comment>
<feature type="region of interest" description="N-acetyltransferase" evidence="28">
    <location>
        <begin position="203"/>
        <end position="598"/>
    </location>
</feature>
<comment type="cofactor">
    <cofactor evidence="28">
        <name>Mg(2+)</name>
        <dbReference type="ChEBI" id="CHEBI:18420"/>
    </cofactor>
    <text evidence="28">Binds 1 Mg(2+) ion per subunit.</text>
</comment>
<evidence type="ECO:0000256" key="6">
    <source>
        <dbReference type="ARBA" id="ARBA00007947"/>
    </source>
</evidence>
<evidence type="ECO:0000256" key="15">
    <source>
        <dbReference type="ARBA" id="ARBA00022840"/>
    </source>
</evidence>
<evidence type="ECO:0000256" key="11">
    <source>
        <dbReference type="ARBA" id="ARBA00022727"/>
    </source>
</evidence>
<dbReference type="GO" id="GO:0000287">
    <property type="term" value="F:magnesium ion binding"/>
    <property type="evidence" value="ECO:0007669"/>
    <property type="project" value="UniProtKB-UniRule"/>
</dbReference>
<comment type="similarity">
    <text evidence="6 28">In the N-terminal section; belongs to the N-acetylglucosamine-1-phosphate uridyltransferase family.</text>
</comment>
<dbReference type="EC" id="2.7.7.23" evidence="28"/>
<evidence type="ECO:0000256" key="22">
    <source>
        <dbReference type="ARBA" id="ARBA00048247"/>
    </source>
</evidence>
<dbReference type="InterPro" id="IPR000842">
    <property type="entry name" value="PRib_PP_synth_CS"/>
</dbReference>
<dbReference type="GO" id="GO:0000902">
    <property type="term" value="P:cell morphogenesis"/>
    <property type="evidence" value="ECO:0007669"/>
    <property type="project" value="UniProtKB-UniRule"/>
</dbReference>
<dbReference type="InterPro" id="IPR018357">
    <property type="entry name" value="Hexapep_transf_CS"/>
</dbReference>
<accession>A0A5S9M152</accession>
<dbReference type="GO" id="GO:0071555">
    <property type="term" value="P:cell wall organization"/>
    <property type="evidence" value="ECO:0007669"/>
    <property type="project" value="UniProtKB-KW"/>
</dbReference>
<feature type="binding site" evidence="28">
    <location>
        <position position="179"/>
    </location>
    <ligand>
        <name>UDP-N-acetyl-alpha-D-glucosamine</name>
        <dbReference type="ChEBI" id="CHEBI:57705"/>
    </ligand>
</feature>
<evidence type="ECO:0000256" key="19">
    <source>
        <dbReference type="ARBA" id="ARBA00023268"/>
    </source>
</evidence>
<dbReference type="GO" id="GO:0003977">
    <property type="term" value="F:UDP-N-acetylglucosamine diphosphorylase activity"/>
    <property type="evidence" value="ECO:0007669"/>
    <property type="project" value="UniProtKB-UniRule"/>
</dbReference>
<dbReference type="UniPathway" id="UPA00973"/>
<evidence type="ECO:0000256" key="25">
    <source>
        <dbReference type="ARBA" id="ARBA00049628"/>
    </source>
</evidence>
<dbReference type="InterPro" id="IPR029099">
    <property type="entry name" value="Pribosyltran_N"/>
</dbReference>
<dbReference type="GO" id="GO:0016020">
    <property type="term" value="C:membrane"/>
    <property type="evidence" value="ECO:0007669"/>
    <property type="project" value="GOC"/>
</dbReference>
<feature type="binding site" evidence="28">
    <location>
        <position position="54"/>
    </location>
    <ligand>
        <name>Mg(2+)</name>
        <dbReference type="ChEBI" id="CHEBI:18420"/>
    </ligand>
</feature>
<feature type="binding site" evidence="28">
    <location>
        <position position="91"/>
    </location>
    <ligand>
        <name>UDP-N-acetyl-alpha-D-glucosamine</name>
        <dbReference type="ChEBI" id="CHEBI:57705"/>
    </ligand>
</feature>
<dbReference type="AlphaFoldDB" id="A0A5S9M152"/>
<dbReference type="SUPFAM" id="SSF53448">
    <property type="entry name" value="Nucleotide-diphospho-sugar transferases"/>
    <property type="match status" value="1"/>
</dbReference>
<feature type="region of interest" description="Linker" evidence="28">
    <location>
        <begin position="182"/>
        <end position="202"/>
    </location>
</feature>
<dbReference type="InterPro" id="IPR001451">
    <property type="entry name" value="Hexapep"/>
</dbReference>
<name>A0A5S9M152_BACIA</name>
<dbReference type="Pfam" id="PF00132">
    <property type="entry name" value="Hexapep"/>
    <property type="match status" value="1"/>
</dbReference>
<feature type="binding site" evidence="28">
    <location>
        <begin position="29"/>
        <end position="30"/>
    </location>
    <ligand>
        <name>UDP-N-acetyl-alpha-D-glucosamine</name>
        <dbReference type="ChEBI" id="CHEBI:57705"/>
    </ligand>
</feature>
<keyword evidence="10 28" id="KW-0479">Metal-binding</keyword>
<comment type="pathway">
    <text evidence="4 28">Nucleotide-sugar biosynthesis; UDP-N-acetyl-alpha-D-glucosamine biosynthesis; UDP-N-acetyl-alpha-D-glucosamine from N-acetyl-alpha-D-glucosamine 1-phosphate: step 1/1.</text>
</comment>
<dbReference type="GO" id="GO:0009156">
    <property type="term" value="P:ribonucleoside monophosphate biosynthetic process"/>
    <property type="evidence" value="ECO:0007669"/>
    <property type="project" value="InterPro"/>
</dbReference>
<comment type="pathway">
    <text evidence="2">Metabolic intermediate biosynthesis; 5-phospho-alpha-D-ribose 1-diphosphate biosynthesis; 5-phospho-alpha-D-ribose 1-diphosphate from D-ribose 5-phosphate (route I): step 1/1.</text>
</comment>
<evidence type="ECO:0000256" key="8">
    <source>
        <dbReference type="ARBA" id="ARBA00022679"/>
    </source>
</evidence>
<keyword evidence="15" id="KW-0067">ATP-binding</keyword>
<organism evidence="32 33">
    <name type="scientific">Bacillus safensis</name>
    <dbReference type="NCBI Taxonomy" id="561879"/>
    <lineage>
        <taxon>Bacteria</taxon>
        <taxon>Bacillati</taxon>
        <taxon>Bacillota</taxon>
        <taxon>Bacilli</taxon>
        <taxon>Bacillales</taxon>
        <taxon>Bacillaceae</taxon>
        <taxon>Bacillus</taxon>
    </lineage>
</organism>
<feature type="binding site" evidence="28">
    <location>
        <position position="302"/>
    </location>
    <ligand>
        <name>UDP-N-acetyl-alpha-D-glucosamine</name>
        <dbReference type="ChEBI" id="CHEBI:57705"/>
    </ligand>
</feature>
<comment type="catalytic activity">
    <reaction evidence="24">
        <text>D-ribose 5-phosphate + ATP = 5-phospho-alpha-D-ribose 1-diphosphate + AMP + H(+)</text>
        <dbReference type="Rhea" id="RHEA:15609"/>
        <dbReference type="ChEBI" id="CHEBI:15378"/>
        <dbReference type="ChEBI" id="CHEBI:30616"/>
        <dbReference type="ChEBI" id="CHEBI:58017"/>
        <dbReference type="ChEBI" id="CHEBI:78346"/>
        <dbReference type="ChEBI" id="CHEBI:456215"/>
        <dbReference type="EC" id="2.7.6.1"/>
    </reaction>
</comment>
<feature type="binding site" evidence="28">
    <location>
        <position position="391"/>
    </location>
    <ligand>
        <name>acetyl-CoA</name>
        <dbReference type="ChEBI" id="CHEBI:57288"/>
    </ligand>
</feature>
<dbReference type="InterPro" id="IPR038009">
    <property type="entry name" value="GlmU_C_LbH"/>
</dbReference>
<evidence type="ECO:0000259" key="30">
    <source>
        <dbReference type="Pfam" id="PF13793"/>
    </source>
</evidence>
<dbReference type="Pfam" id="PF00483">
    <property type="entry name" value="NTP_transferase"/>
    <property type="match status" value="1"/>
</dbReference>
<dbReference type="HAMAP" id="MF_01631">
    <property type="entry name" value="GlmU"/>
    <property type="match status" value="1"/>
</dbReference>
<dbReference type="InterPro" id="IPR029057">
    <property type="entry name" value="PRTase-like"/>
</dbReference>
<dbReference type="Gene3D" id="2.160.10.10">
    <property type="entry name" value="Hexapeptide repeat proteins"/>
    <property type="match status" value="1"/>
</dbReference>
<feature type="binding site" evidence="28">
    <location>
        <position position="317"/>
    </location>
    <ligand>
        <name>UDP-N-acetyl-alpha-D-glucosamine</name>
        <dbReference type="ChEBI" id="CHEBI:57705"/>
    </ligand>
</feature>
<dbReference type="Gene3D" id="3.90.550.10">
    <property type="entry name" value="Spore Coat Polysaccharide Biosynthesis Protein SpsA, Chain A"/>
    <property type="match status" value="1"/>
</dbReference>
<dbReference type="GO" id="GO:0016301">
    <property type="term" value="F:kinase activity"/>
    <property type="evidence" value="ECO:0007669"/>
    <property type="project" value="UniProtKB-KW"/>
</dbReference>
<keyword evidence="13" id="KW-0547">Nucleotide-binding</keyword>
<dbReference type="PANTHER" id="PTHR43584">
    <property type="entry name" value="NUCLEOTIDYL TRANSFERASE"/>
    <property type="match status" value="1"/>
</dbReference>
<evidence type="ECO:0000256" key="23">
    <source>
        <dbReference type="ARBA" id="ARBA00048493"/>
    </source>
</evidence>
<evidence type="ECO:0000256" key="10">
    <source>
        <dbReference type="ARBA" id="ARBA00022723"/>
    </source>
</evidence>
<feature type="active site" description="Proton acceptor" evidence="28">
    <location>
        <position position="314"/>
    </location>
</feature>
<dbReference type="PROSITE" id="PS00101">
    <property type="entry name" value="HEXAPEP_TRANSFERASES"/>
    <property type="match status" value="1"/>
</dbReference>
<feature type="binding site" evidence="28">
    <location>
        <position position="328"/>
    </location>
    <ligand>
        <name>UDP-N-acetyl-alpha-D-glucosamine</name>
        <dbReference type="ChEBI" id="CHEBI:57705"/>
    </ligand>
</feature>
<feature type="binding site" evidence="28">
    <location>
        <position position="284"/>
    </location>
    <ligand>
        <name>UDP-N-acetyl-alpha-D-glucosamine</name>
        <dbReference type="ChEBI" id="CHEBI:57705"/>
    </ligand>
</feature>
<evidence type="ECO:0000256" key="16">
    <source>
        <dbReference type="ARBA" id="ARBA00022842"/>
    </source>
</evidence>
<dbReference type="InterPro" id="IPR005882">
    <property type="entry name" value="Bifunctional_GlmU"/>
</dbReference>
<keyword evidence="11" id="KW-0545">Nucleotide biosynthesis</keyword>
<dbReference type="EMBL" id="AP021906">
    <property type="protein sequence ID" value="BBP86485.1"/>
    <property type="molecule type" value="Genomic_DNA"/>
</dbReference>
<evidence type="ECO:0000256" key="27">
    <source>
        <dbReference type="ARBA" id="ARBA00061444"/>
    </source>
</evidence>
<evidence type="ECO:0000256" key="3">
    <source>
        <dbReference type="ARBA" id="ARBA00005166"/>
    </source>
</evidence>
<evidence type="ECO:0000256" key="26">
    <source>
        <dbReference type="ARBA" id="ARBA00054914"/>
    </source>
</evidence>
<feature type="domain" description="Mannose-1-phosphate guanyltransferase C-terminal" evidence="31">
    <location>
        <begin position="215"/>
        <end position="303"/>
    </location>
</feature>
<dbReference type="EC" id="2.3.1.157" evidence="28"/>
<dbReference type="NCBIfam" id="TIGR01173">
    <property type="entry name" value="glmU"/>
    <property type="match status" value="1"/>
</dbReference>
<dbReference type="GO" id="GO:0005737">
    <property type="term" value="C:cytoplasm"/>
    <property type="evidence" value="ECO:0007669"/>
    <property type="project" value="UniProtKB-SubCell"/>
</dbReference>
<evidence type="ECO:0000256" key="28">
    <source>
        <dbReference type="HAMAP-Rule" id="MF_01631"/>
    </source>
</evidence>
<comment type="pathway">
    <text evidence="28">Bacterial outer membrane biogenesis; LPS lipid A biosynthesis.</text>
</comment>
<dbReference type="PANTHER" id="PTHR43584:SF3">
    <property type="entry name" value="BIFUNCTIONAL PROTEIN GLMU"/>
    <property type="match status" value="1"/>
</dbReference>
<feature type="binding site" evidence="28">
    <location>
        <position position="24"/>
    </location>
    <ligand>
        <name>UDP-N-acetyl-alpha-D-glucosamine</name>
        <dbReference type="ChEBI" id="CHEBI:57705"/>
    </ligand>
</feature>
<reference evidence="32 33" key="1">
    <citation type="submission" date="2019-12" db="EMBL/GenBank/DDBJ databases">
        <title>Full genome sequence of a Bacillus safensis strain isolated from commercially available natto in Indonesia.</title>
        <authorList>
            <person name="Yoshida M."/>
            <person name="Uomi M."/>
            <person name="Waturangi D."/>
            <person name="Ekaputri J.J."/>
            <person name="Setiamarga D.H.E."/>
        </authorList>
    </citation>
    <scope>NUCLEOTIDE SEQUENCE [LARGE SCALE GENOMIC DNA]</scope>
    <source>
        <strain evidence="32 33">IDN1</strain>
    </source>
</reference>
<keyword evidence="8 28" id="KW-0808">Transferase</keyword>
<dbReference type="FunFam" id="3.40.50.2020:FF:000001">
    <property type="entry name" value="Ribose-phosphate pyrophosphokinase"/>
    <property type="match status" value="1"/>
</dbReference>
<keyword evidence="16 28" id="KW-0460">Magnesium</keyword>
<keyword evidence="18 28" id="KW-0573">Peptidoglycan synthesis</keyword>
<keyword evidence="20 28" id="KW-0012">Acyltransferase</keyword>
<comment type="caution">
    <text evidence="28">Lacks conserved residue(s) required for the propagation of feature annotation.</text>
</comment>
<dbReference type="GO" id="GO:0004749">
    <property type="term" value="F:ribose phosphate diphosphokinase activity"/>
    <property type="evidence" value="ECO:0007669"/>
    <property type="project" value="UniProtKB-EC"/>
</dbReference>
<evidence type="ECO:0000259" key="29">
    <source>
        <dbReference type="Pfam" id="PF00483"/>
    </source>
</evidence>
<dbReference type="InterPro" id="IPR005946">
    <property type="entry name" value="Rib-P_diPkinase"/>
</dbReference>
<feature type="binding site" evidence="28">
    <location>
        <position position="179"/>
    </location>
    <ligand>
        <name>Mg(2+)</name>
        <dbReference type="ChEBI" id="CHEBI:18420"/>
    </ligand>
</feature>
<dbReference type="Gene3D" id="3.40.50.2020">
    <property type="match status" value="1"/>
</dbReference>
<evidence type="ECO:0000256" key="17">
    <source>
        <dbReference type="ARBA" id="ARBA00022960"/>
    </source>
</evidence>
<comment type="similarity">
    <text evidence="27">Belongs to the ribose-phosphate pyrophosphokinase family. Class I subfamily.</text>
</comment>
<sequence length="598" mass="65336">MTIVGHGAEDVKEQLGDRSEYALQEEQLGTAHAVKQAKSFLAQEKGTTIVICGDTPLLTAETMEAMLSEHQKHQAKVTILTAHADDPTGYGRIIRDETGAVVKIVEHKDANDAERQVNEINTGTYCFSNEDLFRVIEQVSNENAQGEYYLPDVIEILKNEGQTVAAYQTPHFEETLGVNDRIALSQAEQFMKRRINHQHMKNGVTLIDPENTYISPDAVIGEDTVIYPGTVIKGNVKIGADATIGPNTEIVDSIIGDRTVIKQSVVCDSEVGVDVTIGPFAHIRPLSKIGDEVKIGNFVEIKKTVFGDRSKASHLSYIGDAEVGTDVNLGCGSITVNYDGKNKFLTKIEDGAFIGCNSNLVAPVTVGKGAYVAAGSTVTEDVPQDALSIARARQVNKEDYVKNIQKKNNPNTRRFTMSNRYADANLKIFSLNSNPELAKEIADRIGVDVGKSSVKRFSDGEVQINIEESIRGCDCYVIQSTSAPVNEHIMELLIMVDALKRASAKTVNIVIPYYGYARQDRKAKPREPITAKLFANLLETAGATRVIALDLHAPQIQGFFDIPIDNLMAVPILTNYFEQKNLNDVVVVSPDHGGVTCA</sequence>